<dbReference type="EMBL" id="BAAAPK010000001">
    <property type="protein sequence ID" value="GAA1679031.1"/>
    <property type="molecule type" value="Genomic_DNA"/>
</dbReference>
<evidence type="ECO:0000313" key="3">
    <source>
        <dbReference type="Proteomes" id="UP001500596"/>
    </source>
</evidence>
<dbReference type="Proteomes" id="UP001500596">
    <property type="component" value="Unassembled WGS sequence"/>
</dbReference>
<sequence>MRVLVVYESQWGNTERIAKTVADELGRTMSVQVVEAESAPSDVADADLVVVGGPTHGFSMTRPSTREAAVAQHGAPRAPERGIREWIAALPHLDRPVVAATFDTRVDAPRLPGSAAKAARHELRTLGFDVGIKAKTFRVHGYEGPLIDGELGRAVEWARSLVAALPSR</sequence>
<reference evidence="2 3" key="1">
    <citation type="journal article" date="2019" name="Int. J. Syst. Evol. Microbiol.">
        <title>The Global Catalogue of Microorganisms (GCM) 10K type strain sequencing project: providing services to taxonomists for standard genome sequencing and annotation.</title>
        <authorList>
            <consortium name="The Broad Institute Genomics Platform"/>
            <consortium name="The Broad Institute Genome Sequencing Center for Infectious Disease"/>
            <person name="Wu L."/>
            <person name="Ma J."/>
        </authorList>
    </citation>
    <scope>NUCLEOTIDE SEQUENCE [LARGE SCALE GENOMIC DNA]</scope>
    <source>
        <strain evidence="2 3">JCM 15575</strain>
    </source>
</reference>
<accession>A0ABN2GYK7</accession>
<dbReference type="Gene3D" id="3.40.50.360">
    <property type="match status" value="1"/>
</dbReference>
<protein>
    <submittedName>
        <fullName evidence="2">Flavodoxin family protein</fullName>
    </submittedName>
</protein>
<dbReference type="InterPro" id="IPR001226">
    <property type="entry name" value="Flavodoxin_CS"/>
</dbReference>
<dbReference type="InterPro" id="IPR008254">
    <property type="entry name" value="Flavodoxin/NO_synth"/>
</dbReference>
<organism evidence="2 3">
    <name type="scientific">Microbacterium lacus</name>
    <dbReference type="NCBI Taxonomy" id="415217"/>
    <lineage>
        <taxon>Bacteria</taxon>
        <taxon>Bacillati</taxon>
        <taxon>Actinomycetota</taxon>
        <taxon>Actinomycetes</taxon>
        <taxon>Micrococcales</taxon>
        <taxon>Microbacteriaceae</taxon>
        <taxon>Microbacterium</taxon>
    </lineage>
</organism>
<dbReference type="PROSITE" id="PS00201">
    <property type="entry name" value="FLAVODOXIN"/>
    <property type="match status" value="1"/>
</dbReference>
<evidence type="ECO:0000313" key="2">
    <source>
        <dbReference type="EMBL" id="GAA1679031.1"/>
    </source>
</evidence>
<dbReference type="SUPFAM" id="SSF52218">
    <property type="entry name" value="Flavoproteins"/>
    <property type="match status" value="1"/>
</dbReference>
<feature type="domain" description="Flavodoxin-like" evidence="1">
    <location>
        <begin position="3"/>
        <end position="162"/>
    </location>
</feature>
<name>A0ABN2GYK7_9MICO</name>
<keyword evidence="3" id="KW-1185">Reference proteome</keyword>
<dbReference type="InterPro" id="IPR029039">
    <property type="entry name" value="Flavoprotein-like_sf"/>
</dbReference>
<dbReference type="PROSITE" id="PS50902">
    <property type="entry name" value="FLAVODOXIN_LIKE"/>
    <property type="match status" value="1"/>
</dbReference>
<proteinExistence type="predicted"/>
<comment type="caution">
    <text evidence="2">The sequence shown here is derived from an EMBL/GenBank/DDBJ whole genome shotgun (WGS) entry which is preliminary data.</text>
</comment>
<gene>
    <name evidence="2" type="ORF">GCM10009807_23680</name>
</gene>
<dbReference type="Pfam" id="PF00258">
    <property type="entry name" value="Flavodoxin_1"/>
    <property type="match status" value="1"/>
</dbReference>
<dbReference type="RefSeq" id="WP_344054813.1">
    <property type="nucleotide sequence ID" value="NZ_BAAAPK010000001.1"/>
</dbReference>
<evidence type="ECO:0000259" key="1">
    <source>
        <dbReference type="PROSITE" id="PS50902"/>
    </source>
</evidence>